<dbReference type="OrthoDB" id="59874at2"/>
<evidence type="ECO:0000256" key="1">
    <source>
        <dbReference type="SAM" id="SignalP"/>
    </source>
</evidence>
<dbReference type="RefSeq" id="WP_119763068.1">
    <property type="nucleotide sequence ID" value="NZ_QYUJ01000014.1"/>
</dbReference>
<dbReference type="Proteomes" id="UP000286287">
    <property type="component" value="Unassembled WGS sequence"/>
</dbReference>
<sequence length="291" mass="31198">MRKFLTATAMLSLFAAAGAQVINPTDTNKDQVNRGTTTATVTQTVNLKLPQATALHLDAADLVFDISKLKEMDGSWYCAYGLGADQTTQLGADFWNQKQVLPLGTSYTPDPAKFGQIRINAGAKVTDYPPAIIKDGEVDNATKAYFVCYRSFIIQKFSNLGNFKMTVTRDNPAGDMGHQLMYIQDNPCDFWTQSTGLYHLPNGATRELIPMSMTKGTTGARAAAASKATAGKAGTPATPAYCRAYTSWLDDLVVVAVVVDGDKAGDNIATLTYTLESSASAFTLADSDAKN</sequence>
<organism evidence="2 3">
    <name type="scientific">Deinococcus cavernae</name>
    <dbReference type="NCBI Taxonomy" id="2320857"/>
    <lineage>
        <taxon>Bacteria</taxon>
        <taxon>Thermotogati</taxon>
        <taxon>Deinococcota</taxon>
        <taxon>Deinococci</taxon>
        <taxon>Deinococcales</taxon>
        <taxon>Deinococcaceae</taxon>
        <taxon>Deinococcus</taxon>
    </lineage>
</organism>
<feature type="signal peptide" evidence="1">
    <location>
        <begin position="1"/>
        <end position="19"/>
    </location>
</feature>
<dbReference type="EMBL" id="QYUJ01000014">
    <property type="protein sequence ID" value="RJF71666.1"/>
    <property type="molecule type" value="Genomic_DNA"/>
</dbReference>
<gene>
    <name evidence="2" type="ORF">D3875_08880</name>
</gene>
<evidence type="ECO:0000313" key="3">
    <source>
        <dbReference type="Proteomes" id="UP000286287"/>
    </source>
</evidence>
<dbReference type="AlphaFoldDB" id="A0A418V6G4"/>
<reference evidence="2 3" key="1">
    <citation type="submission" date="2018-09" db="EMBL/GenBank/DDBJ databases">
        <authorList>
            <person name="Zhu H."/>
        </authorList>
    </citation>
    <scope>NUCLEOTIDE SEQUENCE [LARGE SCALE GENOMIC DNA]</scope>
    <source>
        <strain evidence="2 3">K2S05-167</strain>
    </source>
</reference>
<name>A0A418V6G4_9DEIO</name>
<keyword evidence="3" id="KW-1185">Reference proteome</keyword>
<feature type="chain" id="PRO_5019501663" evidence="1">
    <location>
        <begin position="20"/>
        <end position="291"/>
    </location>
</feature>
<accession>A0A418V6G4</accession>
<keyword evidence="1" id="KW-0732">Signal</keyword>
<proteinExistence type="predicted"/>
<evidence type="ECO:0000313" key="2">
    <source>
        <dbReference type="EMBL" id="RJF71666.1"/>
    </source>
</evidence>
<comment type="caution">
    <text evidence="2">The sequence shown here is derived from an EMBL/GenBank/DDBJ whole genome shotgun (WGS) entry which is preliminary data.</text>
</comment>
<protein>
    <submittedName>
        <fullName evidence="2">Uncharacterized protein</fullName>
    </submittedName>
</protein>